<gene>
    <name evidence="1" type="ORF">MNB_SV-14-1882</name>
</gene>
<evidence type="ECO:0008006" key="2">
    <source>
        <dbReference type="Google" id="ProtNLM"/>
    </source>
</evidence>
<dbReference type="EMBL" id="FPHN01000192">
    <property type="protein sequence ID" value="SFV65714.1"/>
    <property type="molecule type" value="Genomic_DNA"/>
</dbReference>
<sequence>MAKSLSFFLSKKTKNSLSVSSLNIDNYPIISMNIKINNSATAFIKGVLNTKEVDMEYHLVGNSFKYNNINIEEKLDIKGKISGSLSQPYIEGEGKIFEGDIAFSFIKISKAFKNLKIALRNVNSKKLLIYLKKKPLLRGKADINAYFKYFSKYKSDGDALVYMKKATMPEVSGLVPFSFKSKIKFKDMEYFYDIGIKSNIGNMIVNDGYYHKSKHELKAKYALDLKELAYFEKFLKHKYSGDFKSEGDIKYYKKELTITGQSNKFDGLLKYKYAKDKVALNMYGTSLVKLLRLFSYPPLLSAKVYGSIDYHIKDKIVLINTQLKKTKFRKTKMTDMIFKRTGIDMLKDTYDYSSFVGGYQNSVLSSILKIDNGSDKHIYLTDTKMYSKTNAIKSKFEVQIAGEELFGTIYGTLKHPKVSIDMQKLLKYQLEKRIGSWLGTKKKEHIKQKIDSVKDDISKRLEDVNVEDVKDKAKEFLKGFF</sequence>
<organism evidence="1">
    <name type="scientific">hydrothermal vent metagenome</name>
    <dbReference type="NCBI Taxonomy" id="652676"/>
    <lineage>
        <taxon>unclassified sequences</taxon>
        <taxon>metagenomes</taxon>
        <taxon>ecological metagenomes</taxon>
    </lineage>
</organism>
<reference evidence="1" key="1">
    <citation type="submission" date="2016-10" db="EMBL/GenBank/DDBJ databases">
        <authorList>
            <person name="de Groot N.N."/>
        </authorList>
    </citation>
    <scope>NUCLEOTIDE SEQUENCE</scope>
</reference>
<protein>
    <recommendedName>
        <fullName evidence="2">AsmA-like C-terminal domain-containing protein</fullName>
    </recommendedName>
</protein>
<evidence type="ECO:0000313" key="1">
    <source>
        <dbReference type="EMBL" id="SFV65714.1"/>
    </source>
</evidence>
<proteinExistence type="predicted"/>
<name>A0A1W1CIW1_9ZZZZ</name>
<dbReference type="AlphaFoldDB" id="A0A1W1CIW1"/>
<accession>A0A1W1CIW1</accession>